<dbReference type="InterPro" id="IPR000719">
    <property type="entry name" value="Prot_kinase_dom"/>
</dbReference>
<feature type="transmembrane region" description="Helical" evidence="9">
    <location>
        <begin position="246"/>
        <end position="267"/>
    </location>
</feature>
<gene>
    <name evidence="12" type="primary">CDC7</name>
    <name evidence="12" type="ORF">LPJ64_006030</name>
</gene>
<feature type="compositionally biased region" description="Acidic residues" evidence="8">
    <location>
        <begin position="716"/>
        <end position="737"/>
    </location>
</feature>
<evidence type="ECO:0000256" key="4">
    <source>
        <dbReference type="ARBA" id="ARBA00022741"/>
    </source>
</evidence>
<evidence type="ECO:0000256" key="9">
    <source>
        <dbReference type="SAM" id="Phobius"/>
    </source>
</evidence>
<evidence type="ECO:0000256" key="7">
    <source>
        <dbReference type="PROSITE-ProRule" id="PRU00175"/>
    </source>
</evidence>
<dbReference type="GO" id="GO:0004674">
    <property type="term" value="F:protein serine/threonine kinase activity"/>
    <property type="evidence" value="ECO:0007669"/>
    <property type="project" value="UniProtKB-KW"/>
</dbReference>
<dbReference type="PROSITE" id="PS00108">
    <property type="entry name" value="PROTEIN_KINASE_ST"/>
    <property type="match status" value="1"/>
</dbReference>
<accession>A0A9W7XEZ3</accession>
<dbReference type="PANTHER" id="PTHR44167">
    <property type="entry name" value="OVARIAN-SPECIFIC SERINE/THREONINE-PROTEIN KINASE LOK-RELATED"/>
    <property type="match status" value="1"/>
</dbReference>
<sequence>MTNQAILAALTYIQTSVFLYQFLQLTSAREPLVSLTVSILSNLTSEASHNSFQATFDRSDYTYPLPQTGLSAFGFAGELYVPENATCADEVIGVGVRQSEKPEHSNGIAFLPYRSCRSQWEWILHQETRAGRASGALLYSMKDDAAQAAERAVVDLAYLHTPVWVVNAVTGQYLIRVMEQVYANETNLGLPAPPNSVEYQHLQDDVRLAVRSATEGTKIQTPRVFVTISRSAADVASADRNFFLKAMIGVGITGIVCFFIAMLVRYFDCLKSHRGRSRRRSREDRWTRSASVEAELDNRGIAANANVGSRWIAGRQRAAQRIRQLHGQGRSSSREKRVLRQHELDAMPCKVISAYDLKPATTSDKTPSPTKPAVTVPSAPYYGWRSLRPSISCPHLVCALPRHSMGPIDASTEHRDIPLRVYSFHNTSSVQDLSKKDIDHVSDTVSDLKANNNEIAADGGWDAIDQLECAICLDEIHIGDVIRILPCPHLFHSECIDRWLFSRVASRNVSSAETSDAEDVEDVDDTDDDTVEGGNEVGDQQPVSTDPIVSISASIEIQKASTKSAEKSKFLNRYAQSFCPEKSSKNRQGKLSNHQEITVICDLSLNDASDAQNEQVAANPNNMDNPCGNGGYGIDANVHCYNDQEHEDDDRDQDRDQEQDQDPNKGQNHGQDHGQDQEGEKEEDQYQDQSQDHNQDQEHDFGESFEDINDGSGHDDEGEDEDDENGEEQDQDDEEILDGDIENTKEEIEELEKLIPGLADQYKLLGKIGEGTFSTVYKAIDLQHDRYDNSSWTMIFSSNQNDALSDQVSEGECASQIRSRRKAIQSQQRRARIVAIKKIYVTSSPVRIANEISILDDLRGSKYIAPLVTAMRKEDQVVVVLPYFANDDFRRFYLDLPLEEMRWYFASLLSALAFTHSKGIMHRDIKPSNFLYDVRRRHGVLVDFGLAERENDQEAVKYRSRHALQMDSSTAAQLFRDVDNRGRPGVPRRDTRPGLRANRAGTRGFRAPEVLLKIPRQSVSIDIWSVGVILLCFLTRRFPFFQSTDDTEALLEIAVLYGRLEMERAAVALGRTFLTNIPTVKDRGIRFESLTKAYNAERYPELPPEVFDLLRRLLALTPSQRITAEQALEHPFITNRNSN</sequence>
<dbReference type="GO" id="GO:0008270">
    <property type="term" value="F:zinc ion binding"/>
    <property type="evidence" value="ECO:0007669"/>
    <property type="project" value="UniProtKB-KW"/>
</dbReference>
<dbReference type="InterPro" id="IPR001841">
    <property type="entry name" value="Znf_RING"/>
</dbReference>
<dbReference type="AlphaFoldDB" id="A0A9W7XEZ3"/>
<feature type="region of interest" description="Disordered" evidence="8">
    <location>
        <begin position="644"/>
        <end position="737"/>
    </location>
</feature>
<evidence type="ECO:0000256" key="3">
    <source>
        <dbReference type="ARBA" id="ARBA00022679"/>
    </source>
</evidence>
<dbReference type="EMBL" id="JANBOH010000487">
    <property type="protein sequence ID" value="KAJ1642091.1"/>
    <property type="molecule type" value="Genomic_DNA"/>
</dbReference>
<dbReference type="PROSITE" id="PS50089">
    <property type="entry name" value="ZF_RING_2"/>
    <property type="match status" value="1"/>
</dbReference>
<dbReference type="SUPFAM" id="SSF56112">
    <property type="entry name" value="Protein kinase-like (PK-like)"/>
    <property type="match status" value="1"/>
</dbReference>
<keyword evidence="6" id="KW-0067">ATP-binding</keyword>
<dbReference type="GO" id="GO:0044773">
    <property type="term" value="P:mitotic DNA damage checkpoint signaling"/>
    <property type="evidence" value="ECO:0007669"/>
    <property type="project" value="TreeGrafter"/>
</dbReference>
<keyword evidence="13" id="KW-1185">Reference proteome</keyword>
<dbReference type="Pfam" id="PF13639">
    <property type="entry name" value="zf-RING_2"/>
    <property type="match status" value="1"/>
</dbReference>
<dbReference type="InterPro" id="IPR011009">
    <property type="entry name" value="Kinase-like_dom_sf"/>
</dbReference>
<dbReference type="InterPro" id="IPR008271">
    <property type="entry name" value="Ser/Thr_kinase_AS"/>
</dbReference>
<dbReference type="Gene3D" id="1.10.510.10">
    <property type="entry name" value="Transferase(Phosphotransferase) domain 1"/>
    <property type="match status" value="1"/>
</dbReference>
<dbReference type="GO" id="GO:0051301">
    <property type="term" value="P:cell division"/>
    <property type="evidence" value="ECO:0007669"/>
    <property type="project" value="UniProtKB-KW"/>
</dbReference>
<dbReference type="Proteomes" id="UP001145021">
    <property type="component" value="Unassembled WGS sequence"/>
</dbReference>
<dbReference type="Gene3D" id="3.30.40.10">
    <property type="entry name" value="Zinc/RING finger domain, C3HC4 (zinc finger)"/>
    <property type="match status" value="1"/>
</dbReference>
<keyword evidence="7" id="KW-0863">Zinc-finger</keyword>
<feature type="domain" description="Protein kinase" evidence="10">
    <location>
        <begin position="762"/>
        <end position="1133"/>
    </location>
</feature>
<comment type="caution">
    <text evidence="12">The sequence shown here is derived from an EMBL/GenBank/DDBJ whole genome shotgun (WGS) entry which is preliminary data.</text>
</comment>
<dbReference type="Pfam" id="PF00069">
    <property type="entry name" value="Pkinase"/>
    <property type="match status" value="2"/>
</dbReference>
<protein>
    <recommendedName>
        <fullName evidence="1">non-specific serine/threonine protein kinase</fullName>
        <ecNumber evidence="1">2.7.11.1</ecNumber>
    </recommendedName>
</protein>
<dbReference type="PROSITE" id="PS50011">
    <property type="entry name" value="PROTEIN_KINASE_DOM"/>
    <property type="match status" value="1"/>
</dbReference>
<dbReference type="SMART" id="SM00220">
    <property type="entry name" value="S_TKc"/>
    <property type="match status" value="1"/>
</dbReference>
<evidence type="ECO:0000259" key="11">
    <source>
        <dbReference type="PROSITE" id="PS50089"/>
    </source>
</evidence>
<keyword evidence="9" id="KW-0472">Membrane</keyword>
<organism evidence="12 13">
    <name type="scientific">Coemansia asiatica</name>
    <dbReference type="NCBI Taxonomy" id="1052880"/>
    <lineage>
        <taxon>Eukaryota</taxon>
        <taxon>Fungi</taxon>
        <taxon>Fungi incertae sedis</taxon>
        <taxon>Zoopagomycota</taxon>
        <taxon>Kickxellomycotina</taxon>
        <taxon>Kickxellomycetes</taxon>
        <taxon>Kickxellales</taxon>
        <taxon>Kickxellaceae</taxon>
        <taxon>Coemansia</taxon>
    </lineage>
</organism>
<evidence type="ECO:0000256" key="5">
    <source>
        <dbReference type="ARBA" id="ARBA00022777"/>
    </source>
</evidence>
<dbReference type="SUPFAM" id="SSF57850">
    <property type="entry name" value="RING/U-box"/>
    <property type="match status" value="1"/>
</dbReference>
<keyword evidence="7" id="KW-0479">Metal-binding</keyword>
<keyword evidence="5" id="KW-0418">Kinase</keyword>
<dbReference type="Gene3D" id="3.30.200.20">
    <property type="entry name" value="Phosphorylase Kinase, domain 1"/>
    <property type="match status" value="1"/>
</dbReference>
<keyword evidence="2" id="KW-0723">Serine/threonine-protein kinase</keyword>
<reference evidence="12" key="1">
    <citation type="submission" date="2022-07" db="EMBL/GenBank/DDBJ databases">
        <title>Phylogenomic reconstructions and comparative analyses of Kickxellomycotina fungi.</title>
        <authorList>
            <person name="Reynolds N.K."/>
            <person name="Stajich J.E."/>
            <person name="Barry K."/>
            <person name="Grigoriev I.V."/>
            <person name="Crous P."/>
            <person name="Smith M.E."/>
        </authorList>
    </citation>
    <scope>NUCLEOTIDE SEQUENCE</scope>
    <source>
        <strain evidence="12">NBRC 105413</strain>
    </source>
</reference>
<dbReference type="CDD" id="cd14019">
    <property type="entry name" value="STKc_Cdc7"/>
    <property type="match status" value="1"/>
</dbReference>
<keyword evidence="9" id="KW-0812">Transmembrane</keyword>
<keyword evidence="3 12" id="KW-0808">Transferase</keyword>
<evidence type="ECO:0000313" key="12">
    <source>
        <dbReference type="EMBL" id="KAJ1642091.1"/>
    </source>
</evidence>
<evidence type="ECO:0000313" key="13">
    <source>
        <dbReference type="Proteomes" id="UP001145021"/>
    </source>
</evidence>
<dbReference type="GO" id="GO:0005634">
    <property type="term" value="C:nucleus"/>
    <property type="evidence" value="ECO:0007669"/>
    <property type="project" value="TreeGrafter"/>
</dbReference>
<feature type="compositionally biased region" description="Basic and acidic residues" evidence="8">
    <location>
        <begin position="690"/>
        <end position="702"/>
    </location>
</feature>
<dbReference type="InterPro" id="IPR013083">
    <property type="entry name" value="Znf_RING/FYVE/PHD"/>
</dbReference>
<dbReference type="EC" id="2.7.11.1" evidence="1"/>
<evidence type="ECO:0000256" key="2">
    <source>
        <dbReference type="ARBA" id="ARBA00022527"/>
    </source>
</evidence>
<feature type="region of interest" description="Disordered" evidence="8">
    <location>
        <begin position="511"/>
        <end position="547"/>
    </location>
</feature>
<evidence type="ECO:0000256" key="6">
    <source>
        <dbReference type="ARBA" id="ARBA00022840"/>
    </source>
</evidence>
<name>A0A9W7XEZ3_9FUNG</name>
<keyword evidence="7" id="KW-0862">Zinc</keyword>
<feature type="compositionally biased region" description="Acidic residues" evidence="8">
    <location>
        <begin position="515"/>
        <end position="531"/>
    </location>
</feature>
<feature type="domain" description="RING-type" evidence="11">
    <location>
        <begin position="469"/>
        <end position="499"/>
    </location>
</feature>
<evidence type="ECO:0000256" key="1">
    <source>
        <dbReference type="ARBA" id="ARBA00012513"/>
    </source>
</evidence>
<keyword evidence="12" id="KW-0132">Cell division</keyword>
<keyword evidence="4" id="KW-0547">Nucleotide-binding</keyword>
<dbReference type="SMART" id="SM00184">
    <property type="entry name" value="RING"/>
    <property type="match status" value="1"/>
</dbReference>
<keyword evidence="9" id="KW-1133">Transmembrane helix</keyword>
<evidence type="ECO:0000256" key="8">
    <source>
        <dbReference type="SAM" id="MobiDB-lite"/>
    </source>
</evidence>
<proteinExistence type="predicted"/>
<dbReference type="GO" id="GO:0005524">
    <property type="term" value="F:ATP binding"/>
    <property type="evidence" value="ECO:0007669"/>
    <property type="project" value="UniProtKB-KW"/>
</dbReference>
<dbReference type="PANTHER" id="PTHR44167:SF23">
    <property type="entry name" value="CDC7 KINASE, ISOFORM A-RELATED"/>
    <property type="match status" value="1"/>
</dbReference>
<evidence type="ECO:0000259" key="10">
    <source>
        <dbReference type="PROSITE" id="PS50011"/>
    </source>
</evidence>
<keyword evidence="12" id="KW-0131">Cell cycle</keyword>